<name>T0ZSS6_9ZZZZ</name>
<sequence length="87" mass="9925">MAKVLATPAYPLIEAAHYLNMPLSTLRTWCLGQPLRADAKTRRFDPLIRLDGDQRHALSFLNLVEVHVLAAIRRKHHIPLPVVRRAL</sequence>
<evidence type="ECO:0000259" key="1">
    <source>
        <dbReference type="Pfam" id="PF21321"/>
    </source>
</evidence>
<reference evidence="2" key="1">
    <citation type="submission" date="2013-08" db="EMBL/GenBank/DDBJ databases">
        <authorList>
            <person name="Mendez C."/>
            <person name="Richter M."/>
            <person name="Ferrer M."/>
            <person name="Sanchez J."/>
        </authorList>
    </citation>
    <scope>NUCLEOTIDE SEQUENCE</scope>
</reference>
<proteinExistence type="predicted"/>
<evidence type="ECO:0000313" key="2">
    <source>
        <dbReference type="EMBL" id="EQD47733.1"/>
    </source>
</evidence>
<gene>
    <name evidence="2" type="ORF">B2A_08322</name>
</gene>
<dbReference type="EMBL" id="AUZZ01005988">
    <property type="protein sequence ID" value="EQD47733.1"/>
    <property type="molecule type" value="Genomic_DNA"/>
</dbReference>
<dbReference type="Pfam" id="PF21321">
    <property type="entry name" value="HTH_66"/>
    <property type="match status" value="1"/>
</dbReference>
<feature type="non-terminal residue" evidence="2">
    <location>
        <position position="87"/>
    </location>
</feature>
<organism evidence="2">
    <name type="scientific">mine drainage metagenome</name>
    <dbReference type="NCBI Taxonomy" id="410659"/>
    <lineage>
        <taxon>unclassified sequences</taxon>
        <taxon>metagenomes</taxon>
        <taxon>ecological metagenomes</taxon>
    </lineage>
</organism>
<protein>
    <recommendedName>
        <fullName evidence="1">Putative antitoxin VapB45-like DNA-binding HTH domain-containing protein</fullName>
    </recommendedName>
</protein>
<reference evidence="2" key="2">
    <citation type="journal article" date="2014" name="ISME J.">
        <title>Microbial stratification in low pH oxic and suboxic macroscopic growths along an acid mine drainage.</title>
        <authorList>
            <person name="Mendez-Garcia C."/>
            <person name="Mesa V."/>
            <person name="Sprenger R.R."/>
            <person name="Richter M."/>
            <person name="Diez M.S."/>
            <person name="Solano J."/>
            <person name="Bargiela R."/>
            <person name="Golyshina O.V."/>
            <person name="Manteca A."/>
            <person name="Ramos J.L."/>
            <person name="Gallego J.R."/>
            <person name="Llorente I."/>
            <person name="Martins Dos Santos V.A."/>
            <person name="Jensen O.N."/>
            <person name="Pelaez A.I."/>
            <person name="Sanchez J."/>
            <person name="Ferrer M."/>
        </authorList>
    </citation>
    <scope>NUCLEOTIDE SEQUENCE</scope>
</reference>
<dbReference type="AlphaFoldDB" id="T0ZSS6"/>
<accession>T0ZSS6</accession>
<comment type="caution">
    <text evidence="2">The sequence shown here is derived from an EMBL/GenBank/DDBJ whole genome shotgun (WGS) entry which is preliminary data.</text>
</comment>
<feature type="domain" description="Putative antitoxin VapB45-like DNA-binding HTH" evidence="1">
    <location>
        <begin position="8"/>
        <end position="87"/>
    </location>
</feature>
<dbReference type="InterPro" id="IPR048708">
    <property type="entry name" value="VapB45-like_HTH"/>
</dbReference>